<name>A0ABM5VVI1_ECTME</name>
<protein>
    <recommendedName>
        <fullName evidence="4">TspB protein</fullName>
    </recommendedName>
</protein>
<reference evidence="2 3" key="1">
    <citation type="submission" date="2015-11" db="EMBL/GenBank/DDBJ databases">
        <authorList>
            <person name="Chong T.M."/>
            <person name="Chan K.G."/>
            <person name="Dessaux Y."/>
        </authorList>
    </citation>
    <scope>NUCLEOTIDE SEQUENCE [LARGE SCALE GENOMIC DNA]</scope>
    <source>
        <strain evidence="2 3">S5.2</strain>
    </source>
</reference>
<feature type="compositionally biased region" description="Polar residues" evidence="1">
    <location>
        <begin position="153"/>
        <end position="171"/>
    </location>
</feature>
<feature type="region of interest" description="Disordered" evidence="1">
    <location>
        <begin position="153"/>
        <end position="209"/>
    </location>
</feature>
<proteinExistence type="predicted"/>
<dbReference type="Proteomes" id="UP000028530">
    <property type="component" value="Chromosome"/>
</dbReference>
<evidence type="ECO:0000256" key="1">
    <source>
        <dbReference type="SAM" id="MobiDB-lite"/>
    </source>
</evidence>
<sequence length="379" mass="39440">MKFAAVDCAASPSGAYSTPSVVSIDGGEYVSAPQLGVNQRVKKNLDGSGTGICVARYQGTGKCQAPSEGTPGVPEGAYADATPEGNQPPCFDFGGSELCLSPDNAGCDVYKGNPWCYQTGDTCGEIGGEFVCLPNTSRQCTFVNGKMECISTGNPRGSSPPSVIPGNSSDHPYNGGNADGNDKNDPKAPGTADDTKYVGGGGPPTDMRETNEAIASVGDKVEESKGILQDILDLLSGEGSDDSGDPDGSPADAEAEGAALGNTIADSLTAQMQTVDEERNEEVETVLDQLPNQVGQWFGSDGSAVGLDFMHSILPSPVACADYIVPLTLAGYTANLRLPVCALIPYKPILEWVIWCLTAIGAWRIGYAALRQEDARHRT</sequence>
<accession>A0ABM5VVI1</accession>
<evidence type="ECO:0000313" key="2">
    <source>
        <dbReference type="EMBL" id="ALN18773.1"/>
    </source>
</evidence>
<gene>
    <name evidence="2" type="ORF">DW68_009055</name>
</gene>
<keyword evidence="3" id="KW-1185">Reference proteome</keyword>
<evidence type="ECO:0000313" key="3">
    <source>
        <dbReference type="Proteomes" id="UP000028530"/>
    </source>
</evidence>
<feature type="region of interest" description="Disordered" evidence="1">
    <location>
        <begin position="235"/>
        <end position="254"/>
    </location>
</feature>
<dbReference type="EMBL" id="CP013124">
    <property type="protein sequence ID" value="ALN18773.1"/>
    <property type="molecule type" value="Genomic_DNA"/>
</dbReference>
<organism evidence="2 3">
    <name type="scientific">Ectopseudomonas mendocina S5.2</name>
    <dbReference type="NCBI Taxonomy" id="1225174"/>
    <lineage>
        <taxon>Bacteria</taxon>
        <taxon>Pseudomonadati</taxon>
        <taxon>Pseudomonadota</taxon>
        <taxon>Gammaproteobacteria</taxon>
        <taxon>Pseudomonadales</taxon>
        <taxon>Pseudomonadaceae</taxon>
        <taxon>Ectopseudomonas</taxon>
    </lineage>
</organism>
<evidence type="ECO:0008006" key="4">
    <source>
        <dbReference type="Google" id="ProtNLM"/>
    </source>
</evidence>